<dbReference type="EMBL" id="CP002105">
    <property type="protein sequence ID" value="ADL12257.1"/>
    <property type="molecule type" value="Genomic_DNA"/>
</dbReference>
<dbReference type="PANTHER" id="PTHR11776">
    <property type="entry name" value="ADENINE PHOSPHORIBOSYLTRANSFERASE"/>
    <property type="match status" value="1"/>
</dbReference>
<dbReference type="GO" id="GO:0005737">
    <property type="term" value="C:cytoplasm"/>
    <property type="evidence" value="ECO:0007669"/>
    <property type="project" value="UniProtKB-SubCell"/>
</dbReference>
<evidence type="ECO:0000256" key="10">
    <source>
        <dbReference type="ARBA" id="ARBA00022679"/>
    </source>
</evidence>
<comment type="subunit">
    <text evidence="6 12">Homodimer.</text>
</comment>
<dbReference type="AlphaFoldDB" id="D9QVJ8"/>
<evidence type="ECO:0000313" key="14">
    <source>
        <dbReference type="EMBL" id="ADL12257.1"/>
    </source>
</evidence>
<dbReference type="CDD" id="cd06223">
    <property type="entry name" value="PRTases_typeI"/>
    <property type="match status" value="1"/>
</dbReference>
<dbReference type="InterPro" id="IPR005764">
    <property type="entry name" value="Ade_phspho_trans"/>
</dbReference>
<feature type="domain" description="Phosphoribosyltransferase" evidence="13">
    <location>
        <begin position="34"/>
        <end position="149"/>
    </location>
</feature>
<dbReference type="InterPro" id="IPR000836">
    <property type="entry name" value="PRTase_dom"/>
</dbReference>
<dbReference type="InterPro" id="IPR029057">
    <property type="entry name" value="PRTase-like"/>
</dbReference>
<evidence type="ECO:0000256" key="11">
    <source>
        <dbReference type="ARBA" id="ARBA00022726"/>
    </source>
</evidence>
<evidence type="ECO:0000313" key="15">
    <source>
        <dbReference type="Proteomes" id="UP000001661"/>
    </source>
</evidence>
<evidence type="ECO:0000256" key="5">
    <source>
        <dbReference type="ARBA" id="ARBA00008391"/>
    </source>
</evidence>
<dbReference type="PANTHER" id="PTHR11776:SF7">
    <property type="entry name" value="PHOSPHORIBOSYLTRANSFERASE DOMAIN-CONTAINING PROTEIN"/>
    <property type="match status" value="1"/>
</dbReference>
<evidence type="ECO:0000256" key="3">
    <source>
        <dbReference type="ARBA" id="ARBA00004496"/>
    </source>
</evidence>
<evidence type="ECO:0000256" key="8">
    <source>
        <dbReference type="ARBA" id="ARBA00022490"/>
    </source>
</evidence>
<dbReference type="NCBIfam" id="TIGR01090">
    <property type="entry name" value="apt"/>
    <property type="match status" value="1"/>
</dbReference>
<keyword evidence="9 12" id="KW-0328">Glycosyltransferase</keyword>
<comment type="function">
    <text evidence="2 12">Catalyzes a salvage reaction resulting in the formation of AMP, that is energically less costly than de novo synthesis.</text>
</comment>
<comment type="pathway">
    <text evidence="4 12">Purine metabolism; AMP biosynthesis via salvage pathway; AMP from adenine: step 1/1.</text>
</comment>
<dbReference type="FunFam" id="3.40.50.2020:FF:000004">
    <property type="entry name" value="Adenine phosphoribosyltransferase"/>
    <property type="match status" value="1"/>
</dbReference>
<evidence type="ECO:0000256" key="4">
    <source>
        <dbReference type="ARBA" id="ARBA00004659"/>
    </source>
</evidence>
<protein>
    <recommendedName>
        <fullName evidence="7 12">Adenine phosphoribosyltransferase</fullName>
        <shortName evidence="12">APRT</shortName>
        <ecNumber evidence="7 12">2.4.2.7</ecNumber>
    </recommendedName>
</protein>
<dbReference type="GO" id="GO:0044209">
    <property type="term" value="P:AMP salvage"/>
    <property type="evidence" value="ECO:0007669"/>
    <property type="project" value="UniProtKB-UniRule"/>
</dbReference>
<sequence length="170" mass="18732">MDLTDKIRVIEDFPEEGIKFKDITTLLKDIEAYQAAIDQFVDRYQDCDIDVVVGIESRGFLVGAPLALELGKSFVPARKEGKLPAEVVRAEYDLEYGTSILELHCDAIDPGDKVLIVDDLLATGGTVEAAVSLVEELGGEVVELAFLIELSFLEGRDELTDHDIYSVIIE</sequence>
<dbReference type="NCBIfam" id="NF002633">
    <property type="entry name" value="PRK02304.1-2"/>
    <property type="match status" value="1"/>
</dbReference>
<keyword evidence="8 12" id="KW-0963">Cytoplasm</keyword>
<dbReference type="KEGG" id="aar:Acear_0717"/>
<dbReference type="HAMAP" id="MF_00004">
    <property type="entry name" value="Aden_phosphoribosyltr"/>
    <property type="match status" value="1"/>
</dbReference>
<dbReference type="HOGENOM" id="CLU_063339_3_0_9"/>
<evidence type="ECO:0000256" key="9">
    <source>
        <dbReference type="ARBA" id="ARBA00022676"/>
    </source>
</evidence>
<evidence type="ECO:0000256" key="12">
    <source>
        <dbReference type="HAMAP-Rule" id="MF_00004"/>
    </source>
</evidence>
<dbReference type="EC" id="2.4.2.7" evidence="7 12"/>
<dbReference type="Pfam" id="PF00156">
    <property type="entry name" value="Pribosyltran"/>
    <property type="match status" value="1"/>
</dbReference>
<dbReference type="GO" id="GO:0006166">
    <property type="term" value="P:purine ribonucleoside salvage"/>
    <property type="evidence" value="ECO:0007669"/>
    <property type="project" value="UniProtKB-UniRule"/>
</dbReference>
<dbReference type="NCBIfam" id="NF002634">
    <property type="entry name" value="PRK02304.1-3"/>
    <property type="match status" value="1"/>
</dbReference>
<dbReference type="eggNOG" id="COG0503">
    <property type="taxonomic scope" value="Bacteria"/>
</dbReference>
<keyword evidence="11 12" id="KW-0660">Purine salvage</keyword>
<dbReference type="NCBIfam" id="NF002636">
    <property type="entry name" value="PRK02304.1-5"/>
    <property type="match status" value="1"/>
</dbReference>
<comment type="similarity">
    <text evidence="5 12">Belongs to the purine/pyrimidine phosphoribosyltransferase family.</text>
</comment>
<dbReference type="OrthoDB" id="9803963at2"/>
<proteinExistence type="inferred from homology"/>
<dbReference type="GO" id="GO:0003999">
    <property type="term" value="F:adenine phosphoribosyltransferase activity"/>
    <property type="evidence" value="ECO:0007669"/>
    <property type="project" value="UniProtKB-UniRule"/>
</dbReference>
<keyword evidence="15" id="KW-1185">Reference proteome</keyword>
<evidence type="ECO:0000256" key="6">
    <source>
        <dbReference type="ARBA" id="ARBA00011738"/>
    </source>
</evidence>
<dbReference type="Gene3D" id="3.40.50.2020">
    <property type="match status" value="1"/>
</dbReference>
<organism evidence="14 15">
    <name type="scientific">Acetohalobium arabaticum (strain ATCC 49924 / DSM 5501 / Z-7288)</name>
    <dbReference type="NCBI Taxonomy" id="574087"/>
    <lineage>
        <taxon>Bacteria</taxon>
        <taxon>Bacillati</taxon>
        <taxon>Bacillota</taxon>
        <taxon>Clostridia</taxon>
        <taxon>Halanaerobiales</taxon>
        <taxon>Halobacteroidaceae</taxon>
        <taxon>Acetohalobium</taxon>
    </lineage>
</organism>
<dbReference type="Proteomes" id="UP000001661">
    <property type="component" value="Chromosome"/>
</dbReference>
<accession>D9QVJ8</accession>
<keyword evidence="10 12" id="KW-0808">Transferase</keyword>
<dbReference type="UniPathway" id="UPA00588">
    <property type="reaction ID" value="UER00646"/>
</dbReference>
<evidence type="ECO:0000259" key="13">
    <source>
        <dbReference type="Pfam" id="PF00156"/>
    </source>
</evidence>
<evidence type="ECO:0000256" key="2">
    <source>
        <dbReference type="ARBA" id="ARBA00003968"/>
    </source>
</evidence>
<comment type="catalytic activity">
    <reaction evidence="1 12">
        <text>AMP + diphosphate = 5-phospho-alpha-D-ribose 1-diphosphate + adenine</text>
        <dbReference type="Rhea" id="RHEA:16609"/>
        <dbReference type="ChEBI" id="CHEBI:16708"/>
        <dbReference type="ChEBI" id="CHEBI:33019"/>
        <dbReference type="ChEBI" id="CHEBI:58017"/>
        <dbReference type="ChEBI" id="CHEBI:456215"/>
        <dbReference type="EC" id="2.4.2.7"/>
    </reaction>
</comment>
<dbReference type="SUPFAM" id="SSF53271">
    <property type="entry name" value="PRTase-like"/>
    <property type="match status" value="1"/>
</dbReference>
<dbReference type="STRING" id="574087.Acear_0717"/>
<dbReference type="InterPro" id="IPR050120">
    <property type="entry name" value="Adenine_PRTase"/>
</dbReference>
<name>D9QVJ8_ACEAZ</name>
<evidence type="ECO:0000256" key="7">
    <source>
        <dbReference type="ARBA" id="ARBA00011893"/>
    </source>
</evidence>
<gene>
    <name evidence="12" type="primary">apt</name>
    <name evidence="14" type="ordered locus">Acear_0717</name>
</gene>
<reference evidence="14 15" key="1">
    <citation type="journal article" date="2010" name="Stand. Genomic Sci.">
        <title>Complete genome sequence of Acetohalobium arabaticum type strain (Z-7288).</title>
        <authorList>
            <person name="Sikorski J."/>
            <person name="Lapidus A."/>
            <person name="Chertkov O."/>
            <person name="Lucas S."/>
            <person name="Copeland A."/>
            <person name="Glavina Del Rio T."/>
            <person name="Nolan M."/>
            <person name="Tice H."/>
            <person name="Cheng J.F."/>
            <person name="Han C."/>
            <person name="Brambilla E."/>
            <person name="Pitluck S."/>
            <person name="Liolios K."/>
            <person name="Ivanova N."/>
            <person name="Mavromatis K."/>
            <person name="Mikhailova N."/>
            <person name="Pati A."/>
            <person name="Bruce D."/>
            <person name="Detter C."/>
            <person name="Tapia R."/>
            <person name="Goodwin L."/>
            <person name="Chen A."/>
            <person name="Palaniappan K."/>
            <person name="Land M."/>
            <person name="Hauser L."/>
            <person name="Chang Y.J."/>
            <person name="Jeffries C.D."/>
            <person name="Rohde M."/>
            <person name="Goker M."/>
            <person name="Spring S."/>
            <person name="Woyke T."/>
            <person name="Bristow J."/>
            <person name="Eisen J.A."/>
            <person name="Markowitz V."/>
            <person name="Hugenholtz P."/>
            <person name="Kyrpides N.C."/>
            <person name="Klenk H.P."/>
        </authorList>
    </citation>
    <scope>NUCLEOTIDE SEQUENCE [LARGE SCALE GENOMIC DNA]</scope>
    <source>
        <strain evidence="15">ATCC 49924 / DSM 5501 / Z-7288</strain>
    </source>
</reference>
<comment type="subcellular location">
    <subcellularLocation>
        <location evidence="3 12">Cytoplasm</location>
    </subcellularLocation>
</comment>
<evidence type="ECO:0000256" key="1">
    <source>
        <dbReference type="ARBA" id="ARBA00000868"/>
    </source>
</evidence>
<dbReference type="GO" id="GO:0006168">
    <property type="term" value="P:adenine salvage"/>
    <property type="evidence" value="ECO:0007669"/>
    <property type="project" value="InterPro"/>
</dbReference>
<dbReference type="RefSeq" id="WP_013277703.1">
    <property type="nucleotide sequence ID" value="NC_014378.1"/>
</dbReference>